<dbReference type="AlphaFoldDB" id="A0A388T1D9"/>
<comment type="cofactor">
    <cofactor evidence="1">
        <name>Mg(2+)</name>
        <dbReference type="ChEBI" id="CHEBI:18420"/>
    </cofactor>
</comment>
<evidence type="ECO:0000256" key="2">
    <source>
        <dbReference type="ARBA" id="ARBA00022801"/>
    </source>
</evidence>
<dbReference type="Gene3D" id="3.90.79.10">
    <property type="entry name" value="Nucleoside Triphosphate Pyrophosphohydrolase"/>
    <property type="match status" value="1"/>
</dbReference>
<dbReference type="Pfam" id="PF00293">
    <property type="entry name" value="NUDIX"/>
    <property type="match status" value="1"/>
</dbReference>
<dbReference type="InterPro" id="IPR020476">
    <property type="entry name" value="Nudix_hydrolase"/>
</dbReference>
<keyword evidence="2" id="KW-0378">Hydrolase</keyword>
<dbReference type="PROSITE" id="PS51462">
    <property type="entry name" value="NUDIX"/>
    <property type="match status" value="1"/>
</dbReference>
<dbReference type="PANTHER" id="PTHR43046:SF14">
    <property type="entry name" value="MUTT_NUDIX FAMILY PROTEIN"/>
    <property type="match status" value="1"/>
</dbReference>
<feature type="region of interest" description="Disordered" evidence="3">
    <location>
        <begin position="1"/>
        <end position="25"/>
    </location>
</feature>
<name>A0A388T1D9_9ACTN</name>
<dbReference type="InterPro" id="IPR015797">
    <property type="entry name" value="NUDIX_hydrolase-like_dom_sf"/>
</dbReference>
<dbReference type="GO" id="GO:0016787">
    <property type="term" value="F:hydrolase activity"/>
    <property type="evidence" value="ECO:0007669"/>
    <property type="project" value="UniProtKB-KW"/>
</dbReference>
<dbReference type="PANTHER" id="PTHR43046">
    <property type="entry name" value="GDP-MANNOSE MANNOSYL HYDROLASE"/>
    <property type="match status" value="1"/>
</dbReference>
<protein>
    <submittedName>
        <fullName evidence="5">NUDIX domain-containing protein</fullName>
    </submittedName>
</protein>
<proteinExistence type="predicted"/>
<sequence>MVFLEPGTPHRAGAHRERDSKSRTIPRMVTHSPAPGERPARAFPAPNGLTGVGMIVVEPGGRVLLGLDRCGRWELPGGKVDPGESFEQAGARELAEETGLRVREEDVAVVAVVMDGARGLTRVSAAALVTDVEGEPEVTEPDKIVRWEWHEPTRIPGELFEPSAAVLRAWRADLTLPAVSAYSYAISVIGAEAARLPTVGGDTQQPRKRVDTA</sequence>
<evidence type="ECO:0000256" key="1">
    <source>
        <dbReference type="ARBA" id="ARBA00001946"/>
    </source>
</evidence>
<evidence type="ECO:0000313" key="6">
    <source>
        <dbReference type="Proteomes" id="UP000265354"/>
    </source>
</evidence>
<organism evidence="5 6">
    <name type="scientific">Streptomyces spongiicola</name>
    <dbReference type="NCBI Taxonomy" id="1690221"/>
    <lineage>
        <taxon>Bacteria</taxon>
        <taxon>Bacillati</taxon>
        <taxon>Actinomycetota</taxon>
        <taxon>Actinomycetes</taxon>
        <taxon>Kitasatosporales</taxon>
        <taxon>Streptomycetaceae</taxon>
        <taxon>Streptomyces</taxon>
    </lineage>
</organism>
<dbReference type="InterPro" id="IPR000086">
    <property type="entry name" value="NUDIX_hydrolase_dom"/>
</dbReference>
<feature type="domain" description="Nudix hydrolase" evidence="4">
    <location>
        <begin position="46"/>
        <end position="172"/>
    </location>
</feature>
<evidence type="ECO:0000256" key="3">
    <source>
        <dbReference type="SAM" id="MobiDB-lite"/>
    </source>
</evidence>
<comment type="caution">
    <text evidence="5">The sequence shown here is derived from an EMBL/GenBank/DDBJ whole genome shotgun (WGS) entry which is preliminary data.</text>
</comment>
<dbReference type="SUPFAM" id="SSF55811">
    <property type="entry name" value="Nudix"/>
    <property type="match status" value="1"/>
</dbReference>
<evidence type="ECO:0000313" key="5">
    <source>
        <dbReference type="EMBL" id="GBQ02737.1"/>
    </source>
</evidence>
<accession>A0A388T1D9</accession>
<dbReference type="Proteomes" id="UP000265354">
    <property type="component" value="Unassembled WGS sequence"/>
</dbReference>
<gene>
    <name evidence="5" type="ORF">SSP531S_42010</name>
</gene>
<dbReference type="EMBL" id="BGZL01000012">
    <property type="protein sequence ID" value="GBQ02737.1"/>
    <property type="molecule type" value="Genomic_DNA"/>
</dbReference>
<reference evidence="5 6" key="1">
    <citation type="submission" date="2018-07" db="EMBL/GenBank/DDBJ databases">
        <title>Whole Genome Shotgun Sequence of Streptomyces spongiicola strain 531S.</title>
        <authorList>
            <person name="Dohra H."/>
            <person name="Kodani S."/>
        </authorList>
    </citation>
    <scope>NUCLEOTIDE SEQUENCE [LARGE SCALE GENOMIC DNA]</scope>
    <source>
        <strain evidence="5 6">531S</strain>
    </source>
</reference>
<dbReference type="PRINTS" id="PR00502">
    <property type="entry name" value="NUDIXFAMILY"/>
</dbReference>
<evidence type="ECO:0000259" key="4">
    <source>
        <dbReference type="PROSITE" id="PS51462"/>
    </source>
</evidence>
<dbReference type="CDD" id="cd04678">
    <property type="entry name" value="NUDIX_MTH2_Nudt15"/>
    <property type="match status" value="1"/>
</dbReference>